<protein>
    <submittedName>
        <fullName evidence="8">Membrane protein</fullName>
    </submittedName>
</protein>
<proteinExistence type="predicted"/>
<evidence type="ECO:0000313" key="10">
    <source>
        <dbReference type="Proteomes" id="UP000009139"/>
    </source>
</evidence>
<name>Q9UZZ6_PYRAB</name>
<keyword evidence="4 5" id="KW-0472">Membrane</keyword>
<feature type="transmembrane region" description="Helical" evidence="5">
    <location>
        <begin position="140"/>
        <end position="167"/>
    </location>
</feature>
<dbReference type="GO" id="GO:0140359">
    <property type="term" value="F:ABC-type transporter activity"/>
    <property type="evidence" value="ECO:0007669"/>
    <property type="project" value="InterPro"/>
</dbReference>
<feature type="domain" description="ABC transmembrane type-2" evidence="6">
    <location>
        <begin position="26"/>
        <end position="261"/>
    </location>
</feature>
<evidence type="ECO:0000256" key="3">
    <source>
        <dbReference type="ARBA" id="ARBA00022989"/>
    </source>
</evidence>
<dbReference type="PIR" id="A75076">
    <property type="entry name" value="A75076"/>
</dbReference>
<dbReference type="HOGENOM" id="CLU_1052178_0_0_2"/>
<dbReference type="PATRIC" id="fig|272844.11.peg.1054"/>
<evidence type="ECO:0000259" key="6">
    <source>
        <dbReference type="PROSITE" id="PS51012"/>
    </source>
</evidence>
<evidence type="ECO:0000313" key="9">
    <source>
        <dbReference type="Proteomes" id="UP000000810"/>
    </source>
</evidence>
<reference evidence="7" key="3">
    <citation type="journal article" date="2001" name="Genome Res.">
        <title>Genome evolution at the genus level: comparison of three complete genomes of hyperthermophilic archaea.</title>
        <authorList>
            <person name="Lecompte O."/>
            <person name="Ripp R."/>
            <person name="Puzos-Barbe V."/>
            <person name="Duprat S."/>
            <person name="Heilig R."/>
            <person name="Dietrich J."/>
            <person name="Thierry J.C."/>
            <person name="Poch O."/>
        </authorList>
    </citation>
    <scope>NUCLEOTIDE SEQUENCE</scope>
    <source>
        <strain evidence="7">Orsay</strain>
    </source>
</reference>
<dbReference type="STRING" id="272844.PAB1704"/>
<dbReference type="KEGG" id="pab:PAB1704"/>
<dbReference type="EMBL" id="HE613800">
    <property type="protein sequence ID" value="CCE70408.1"/>
    <property type="molecule type" value="Genomic_DNA"/>
</dbReference>
<organism evidence="7 9">
    <name type="scientific">Pyrococcus abyssi (strain GE5 / Orsay)</name>
    <dbReference type="NCBI Taxonomy" id="272844"/>
    <lineage>
        <taxon>Archaea</taxon>
        <taxon>Methanobacteriati</taxon>
        <taxon>Methanobacteriota</taxon>
        <taxon>Thermococci</taxon>
        <taxon>Thermococcales</taxon>
        <taxon>Thermococcaceae</taxon>
        <taxon>Pyrococcus</taxon>
    </lineage>
</organism>
<dbReference type="EMBL" id="AJ248286">
    <property type="protein sequence ID" value="CAB49910.1"/>
    <property type="molecule type" value="Genomic_DNA"/>
</dbReference>
<evidence type="ECO:0000256" key="5">
    <source>
        <dbReference type="SAM" id="Phobius"/>
    </source>
</evidence>
<dbReference type="GO" id="GO:0043190">
    <property type="term" value="C:ATP-binding cassette (ABC) transporter complex"/>
    <property type="evidence" value="ECO:0007669"/>
    <property type="project" value="InterPro"/>
</dbReference>
<feature type="transmembrane region" description="Helical" evidence="5">
    <location>
        <begin position="21"/>
        <end position="40"/>
    </location>
</feature>
<gene>
    <name evidence="7" type="ordered locus">PAB1704</name>
</gene>
<evidence type="ECO:0000256" key="1">
    <source>
        <dbReference type="ARBA" id="ARBA00004141"/>
    </source>
</evidence>
<dbReference type="InterPro" id="IPR013525">
    <property type="entry name" value="ABC2_TM"/>
</dbReference>
<feature type="transmembrane region" description="Helical" evidence="5">
    <location>
        <begin position="174"/>
        <end position="195"/>
    </location>
</feature>
<dbReference type="PANTHER" id="PTHR43229:SF3">
    <property type="entry name" value="ABC-TYPE MULTIDRUG TRANSPORT SYSTEM, PERMEASE COMPONENT"/>
    <property type="match status" value="1"/>
</dbReference>
<dbReference type="Proteomes" id="UP000009139">
    <property type="component" value="Chromosome"/>
</dbReference>
<keyword evidence="3 5" id="KW-1133">Transmembrane helix</keyword>
<evidence type="ECO:0000256" key="4">
    <source>
        <dbReference type="ARBA" id="ARBA00023136"/>
    </source>
</evidence>
<feature type="transmembrane region" description="Helical" evidence="5">
    <location>
        <begin position="113"/>
        <end position="134"/>
    </location>
</feature>
<dbReference type="InterPro" id="IPR051784">
    <property type="entry name" value="Nod_factor_ABC_transporter"/>
</dbReference>
<evidence type="ECO:0000313" key="7">
    <source>
        <dbReference type="EMBL" id="CAB49910.1"/>
    </source>
</evidence>
<dbReference type="InterPro" id="IPR047817">
    <property type="entry name" value="ABC2_TM_bact-type"/>
</dbReference>
<comment type="subcellular location">
    <subcellularLocation>
        <location evidence="1">Membrane</location>
        <topology evidence="1">Multi-pass membrane protein</topology>
    </subcellularLocation>
</comment>
<dbReference type="PRINTS" id="PR00164">
    <property type="entry name" value="ABC2TRNSPORT"/>
</dbReference>
<reference evidence="7 9" key="4">
    <citation type="journal article" date="2003" name="Mol. Microbiol.">
        <title>An integrated analysis of the genome of the hyperthermophilic archaeon Pyrococcus abyssi.</title>
        <authorList>
            <person name="Cohen G."/>
            <person name="Barbe V."/>
            <person name="Flament D."/>
            <person name="Galperin M."/>
            <person name="Heilig R."/>
            <person name="Ripp R."/>
            <person name="Lecompte O."/>
            <person name="Prieur D."/>
            <person name="Poch O."/>
            <person name="Quellerou J."/>
            <person name="Thierry J.C."/>
            <person name="Van der Oost J."/>
            <person name="Weissenbach J."/>
            <person name="Zivanovic Y."/>
            <person name="Forterre P."/>
        </authorList>
    </citation>
    <scope>NUCLEOTIDE SEQUENCE [LARGE SCALE GENOMIC DNA]</scope>
    <source>
        <strain evidence="9">GE5 / Orsay</strain>
        <strain evidence="7">Orsay</strain>
    </source>
</reference>
<dbReference type="PROSITE" id="PS51012">
    <property type="entry name" value="ABC_TM2"/>
    <property type="match status" value="1"/>
</dbReference>
<dbReference type="InterPro" id="IPR000412">
    <property type="entry name" value="ABC_2_transport"/>
</dbReference>
<feature type="transmembrane region" description="Helical" evidence="5">
    <location>
        <begin position="236"/>
        <end position="255"/>
    </location>
</feature>
<dbReference type="Proteomes" id="UP000000810">
    <property type="component" value="Chromosome"/>
</dbReference>
<reference evidence="7" key="2">
    <citation type="journal article" date="2000" name="J. Mol. Biol.">
        <title>Archaeal homologs of eukaryotic methylation guide small nucleolar RNAs: lessons from the Pyrococcus genomes.</title>
        <authorList>
            <person name="Gaspin C."/>
            <person name="Cavaille J."/>
            <person name="Erauso G."/>
        </authorList>
    </citation>
    <scope>NUCLEOTIDE SEQUENCE</scope>
    <source>
        <strain evidence="7">Orsay</strain>
    </source>
</reference>
<evidence type="ECO:0000256" key="2">
    <source>
        <dbReference type="ARBA" id="ARBA00022692"/>
    </source>
</evidence>
<feature type="transmembrane region" description="Helical" evidence="5">
    <location>
        <begin position="60"/>
        <end position="80"/>
    </location>
</feature>
<evidence type="ECO:0000313" key="8">
    <source>
        <dbReference type="EMBL" id="CCE70408.1"/>
    </source>
</evidence>
<dbReference type="eggNOG" id="arCOG01467">
    <property type="taxonomic scope" value="Archaea"/>
</dbReference>
<reference evidence="7" key="1">
    <citation type="submission" date="1999-07" db="EMBL/GenBank/DDBJ databases">
        <authorList>
            <person name="Genoscope"/>
        </authorList>
    </citation>
    <scope>NUCLEOTIDE SEQUENCE</scope>
    <source>
        <strain evidence="7">Orsay</strain>
    </source>
</reference>
<sequence length="264" mass="28979">MTMMVNAINSFKVAISRETKIGIDLEFLLGTLFEPMIYVLLFGPLMGKLIGDLEVNGMRISYLAFMFPGVLTLVSINQGFRGATTFIQDRFYGGLETLFTLPVPRTVLFMAKILSACIRAIIAMIVLSILTLIIAKDASITLTGFIGSLLVNSLLVVMLSSFMIYLLSKSQNPNLPLAISGIVILPMMFLSTVFYPETVFESSKVLSILVSINPMTHASNLVRSFIYGTHLQHSTMVVSLAYLLVLAFIGMLIGLRGFKAALEK</sequence>
<dbReference type="Pfam" id="PF01061">
    <property type="entry name" value="ABC2_membrane"/>
    <property type="match status" value="1"/>
</dbReference>
<keyword evidence="9" id="KW-1185">Reference proteome</keyword>
<reference evidence="8 10" key="5">
    <citation type="journal article" date="2012" name="Curr. Microbiol.">
        <title>Re-annotation of two hyperthermophilic archaea Pyrococcus abyssi GE5 and Pyrococcus furiosus DSM 3638.</title>
        <authorList>
            <person name="Gao J."/>
            <person name="Wang J."/>
        </authorList>
    </citation>
    <scope>GENOME REANNOTATION</scope>
    <source>
        <strain evidence="8">GE5</strain>
        <strain evidence="10">GE5 / Orsay</strain>
    </source>
</reference>
<accession>Q9UZZ6</accession>
<keyword evidence="2 5" id="KW-0812">Transmembrane</keyword>
<dbReference type="PIRSF" id="PIRSF006648">
    <property type="entry name" value="DrrB"/>
    <property type="match status" value="1"/>
</dbReference>
<dbReference type="PANTHER" id="PTHR43229">
    <property type="entry name" value="NODULATION PROTEIN J"/>
    <property type="match status" value="1"/>
</dbReference>
<dbReference type="AlphaFoldDB" id="Q9UZZ6"/>